<dbReference type="Proteomes" id="UP000075288">
    <property type="component" value="Unassembled WGS sequence"/>
</dbReference>
<accession>A0A150K1D8</accession>
<dbReference type="AlphaFoldDB" id="A0A150K1D8"/>
<gene>
    <name evidence="3" type="ORF">B4098_0681</name>
    <name evidence="4" type="ORF">B4099_0778</name>
    <name evidence="5" type="ORF">QN341_02385</name>
</gene>
<evidence type="ECO:0000259" key="2">
    <source>
        <dbReference type="Pfam" id="PF01910"/>
    </source>
</evidence>
<comment type="caution">
    <text evidence="3">The sequence shown here is derived from an EMBL/GenBank/DDBJ whole genome shotgun (WGS) entry which is preliminary data.</text>
</comment>
<dbReference type="Proteomes" id="UP001223084">
    <property type="component" value="Unassembled WGS sequence"/>
</dbReference>
<dbReference type="NCBIfam" id="TIGR00106">
    <property type="entry name" value="MTH1187 family thiamine-binding protein"/>
    <property type="match status" value="1"/>
</dbReference>
<dbReference type="Proteomes" id="UP000075304">
    <property type="component" value="Unassembled WGS sequence"/>
</dbReference>
<evidence type="ECO:0000313" key="5">
    <source>
        <dbReference type="EMBL" id="MDL5039937.1"/>
    </source>
</evidence>
<feature type="domain" description="Thiamine-binding protein" evidence="2">
    <location>
        <begin position="4"/>
        <end position="96"/>
    </location>
</feature>
<dbReference type="EMBL" id="LQYI01000053">
    <property type="protein sequence ID" value="KYC69026.1"/>
    <property type="molecule type" value="Genomic_DNA"/>
</dbReference>
<dbReference type="InterPro" id="IPR051614">
    <property type="entry name" value="UPF0045_domain"/>
</dbReference>
<evidence type="ECO:0000313" key="3">
    <source>
        <dbReference type="EMBL" id="KYC63337.1"/>
    </source>
</evidence>
<dbReference type="GeneID" id="29814514"/>
<proteinExistence type="inferred from homology"/>
<dbReference type="Pfam" id="PF01910">
    <property type="entry name" value="Thiamine_BP"/>
    <property type="match status" value="1"/>
</dbReference>
<sequence>MAIADITIFPVGTDSTSISKYVAEIEKALGKEQGRVKIKLTPMSTLIEGDIHDLFEIIEKLHEIPFSNGVKRVETNIRIDDRRDKQLTMEGKLASVAEKLGQ</sequence>
<dbReference type="EMBL" id="JASUZX010000001">
    <property type="protein sequence ID" value="MDL5039937.1"/>
    <property type="molecule type" value="Genomic_DNA"/>
</dbReference>
<dbReference type="SUPFAM" id="SSF89957">
    <property type="entry name" value="MTH1187/YkoF-like"/>
    <property type="match status" value="1"/>
</dbReference>
<evidence type="ECO:0000313" key="4">
    <source>
        <dbReference type="EMBL" id="KYC69026.1"/>
    </source>
</evidence>
<reference evidence="5" key="2">
    <citation type="submission" date="2023-06" db="EMBL/GenBank/DDBJ databases">
        <title>Probiogenomic evaluation and L lactic producing Weizmannia coaggulans BKMTCR2-2 from tree bark.</title>
        <authorList>
            <person name="Mahittikon J."/>
            <person name="Tanasupawat S."/>
        </authorList>
    </citation>
    <scope>NUCLEOTIDE SEQUENCE</scope>
    <source>
        <strain evidence="5">BKMTCR2-2</strain>
    </source>
</reference>
<dbReference type="PANTHER" id="PTHR33777:SF1">
    <property type="entry name" value="UPF0045 PROTEIN ECM15"/>
    <property type="match status" value="1"/>
</dbReference>
<evidence type="ECO:0000313" key="7">
    <source>
        <dbReference type="Proteomes" id="UP000075304"/>
    </source>
</evidence>
<dbReference type="Gene3D" id="3.30.70.930">
    <property type="match status" value="1"/>
</dbReference>
<dbReference type="OMA" id="RVIGQCH"/>
<comment type="similarity">
    <text evidence="1">Belongs to the UPF0045 family.</text>
</comment>
<evidence type="ECO:0000313" key="6">
    <source>
        <dbReference type="Proteomes" id="UP000075288"/>
    </source>
</evidence>
<organism evidence="3 6">
    <name type="scientific">Heyndrickxia coagulans</name>
    <name type="common">Weizmannia coagulans</name>
    <dbReference type="NCBI Taxonomy" id="1398"/>
    <lineage>
        <taxon>Bacteria</taxon>
        <taxon>Bacillati</taxon>
        <taxon>Bacillota</taxon>
        <taxon>Bacilli</taxon>
        <taxon>Bacillales</taxon>
        <taxon>Bacillaceae</taxon>
        <taxon>Heyndrickxia</taxon>
    </lineage>
</organism>
<dbReference type="GO" id="GO:0005829">
    <property type="term" value="C:cytosol"/>
    <property type="evidence" value="ECO:0007669"/>
    <property type="project" value="TreeGrafter"/>
</dbReference>
<dbReference type="InterPro" id="IPR002767">
    <property type="entry name" value="Thiamine_BP"/>
</dbReference>
<protein>
    <submittedName>
        <fullName evidence="5">MTH1187 family thiamine-binding protein</fullName>
    </submittedName>
</protein>
<dbReference type="RefSeq" id="WP_013858492.1">
    <property type="nucleotide sequence ID" value="NZ_CABJCT010000008.1"/>
</dbReference>
<name>A0A150K1D8_HEYCO</name>
<dbReference type="EMBL" id="LQYG01000040">
    <property type="protein sequence ID" value="KYC63337.1"/>
    <property type="molecule type" value="Genomic_DNA"/>
</dbReference>
<dbReference type="PANTHER" id="PTHR33777">
    <property type="entry name" value="UPF0045 PROTEIN ECM15"/>
    <property type="match status" value="1"/>
</dbReference>
<reference evidence="6 7" key="1">
    <citation type="submission" date="2016-01" db="EMBL/GenBank/DDBJ databases">
        <title>Genome Sequences of Twelve Sporeforming Bacillus Species Isolated from Foods.</title>
        <authorList>
            <person name="Berendsen E.M."/>
            <person name="Wells-Bennik M.H."/>
            <person name="Krawcyk A.O."/>
            <person name="De Jong A."/>
            <person name="Holsappel S."/>
            <person name="Eijlander R.T."/>
            <person name="Kuipers O.P."/>
        </authorList>
    </citation>
    <scope>NUCLEOTIDE SEQUENCE [LARGE SCALE GENOMIC DNA]</scope>
    <source>
        <strain evidence="3 6">B4098</strain>
        <strain evidence="4 7">B4099</strain>
    </source>
</reference>
<dbReference type="InterPro" id="IPR029756">
    <property type="entry name" value="MTH1187/YkoF-like"/>
</dbReference>
<evidence type="ECO:0000256" key="1">
    <source>
        <dbReference type="ARBA" id="ARBA00010272"/>
    </source>
</evidence>
<dbReference type="PATRIC" id="fig|1398.24.peg.607"/>